<feature type="binding site" description="axial binding residue" evidence="8">
    <location>
        <position position="412"/>
    </location>
    <ligand>
        <name>heme</name>
        <dbReference type="ChEBI" id="CHEBI:30413"/>
    </ligand>
    <ligandPart>
        <name>Fe</name>
        <dbReference type="ChEBI" id="CHEBI:18248"/>
    </ligandPart>
</feature>
<evidence type="ECO:0000256" key="6">
    <source>
        <dbReference type="ARBA" id="ARBA00023004"/>
    </source>
</evidence>
<keyword evidence="6 8" id="KW-0408">Iron</keyword>
<dbReference type="InterPro" id="IPR002403">
    <property type="entry name" value="Cyt_P450_E_grp-IV"/>
</dbReference>
<evidence type="ECO:0000256" key="1">
    <source>
        <dbReference type="ARBA" id="ARBA00001971"/>
    </source>
</evidence>
<dbReference type="Proteomes" id="UP000593567">
    <property type="component" value="Unassembled WGS sequence"/>
</dbReference>
<dbReference type="Gene3D" id="1.10.630.10">
    <property type="entry name" value="Cytochrome P450"/>
    <property type="match status" value="2"/>
</dbReference>
<dbReference type="OrthoDB" id="3945418at2759"/>
<evidence type="ECO:0000256" key="3">
    <source>
        <dbReference type="ARBA" id="ARBA00022617"/>
    </source>
</evidence>
<dbReference type="AlphaFoldDB" id="A0A7J7K4K1"/>
<reference evidence="10" key="1">
    <citation type="submission" date="2020-06" db="EMBL/GenBank/DDBJ databases">
        <title>Draft genome of Bugula neritina, a colonial animal packing powerful symbionts and potential medicines.</title>
        <authorList>
            <person name="Rayko M."/>
        </authorList>
    </citation>
    <scope>NUCLEOTIDE SEQUENCE [LARGE SCALE GENOMIC DNA]</scope>
    <source>
        <strain evidence="10">Kwan_BN1</strain>
    </source>
</reference>
<dbReference type="PRINTS" id="PR00465">
    <property type="entry name" value="EP450IV"/>
</dbReference>
<evidence type="ECO:0000256" key="4">
    <source>
        <dbReference type="ARBA" id="ARBA00022723"/>
    </source>
</evidence>
<evidence type="ECO:0000256" key="2">
    <source>
        <dbReference type="ARBA" id="ARBA00010617"/>
    </source>
</evidence>
<dbReference type="Pfam" id="PF00067">
    <property type="entry name" value="p450"/>
    <property type="match status" value="2"/>
</dbReference>
<keyword evidence="4 8" id="KW-0479">Metal-binding</keyword>
<keyword evidence="11" id="KW-1185">Reference proteome</keyword>
<dbReference type="PANTHER" id="PTHR24279">
    <property type="entry name" value="CYTOCHROME P450"/>
    <property type="match status" value="1"/>
</dbReference>
<evidence type="ECO:0000256" key="8">
    <source>
        <dbReference type="PIRSR" id="PIRSR602403-1"/>
    </source>
</evidence>
<gene>
    <name evidence="10" type="ORF">EB796_008786</name>
</gene>
<keyword evidence="3 8" id="KW-0349">Heme</keyword>
<evidence type="ECO:0000256" key="5">
    <source>
        <dbReference type="ARBA" id="ARBA00023002"/>
    </source>
</evidence>
<accession>A0A7J7K4K1</accession>
<dbReference type="SUPFAM" id="SSF48264">
    <property type="entry name" value="Cytochrome P450"/>
    <property type="match status" value="1"/>
</dbReference>
<name>A0A7J7K4K1_BUGNE</name>
<dbReference type="GO" id="GO:0020037">
    <property type="term" value="F:heme binding"/>
    <property type="evidence" value="ECO:0007669"/>
    <property type="project" value="InterPro"/>
</dbReference>
<keyword evidence="5 9" id="KW-0560">Oxidoreductase</keyword>
<comment type="cofactor">
    <cofactor evidence="1 8">
        <name>heme</name>
        <dbReference type="ChEBI" id="CHEBI:30413"/>
    </cofactor>
</comment>
<comment type="caution">
    <text evidence="10">The sequence shown here is derived from an EMBL/GenBank/DDBJ whole genome shotgun (WGS) entry which is preliminary data.</text>
</comment>
<evidence type="ECO:0000313" key="11">
    <source>
        <dbReference type="Proteomes" id="UP000593567"/>
    </source>
</evidence>
<evidence type="ECO:0000256" key="9">
    <source>
        <dbReference type="RuleBase" id="RU000461"/>
    </source>
</evidence>
<proteinExistence type="inferred from homology"/>
<dbReference type="InterPro" id="IPR036396">
    <property type="entry name" value="Cyt_P450_sf"/>
</dbReference>
<dbReference type="InterPro" id="IPR017972">
    <property type="entry name" value="Cyt_P450_CS"/>
</dbReference>
<dbReference type="InterPro" id="IPR050479">
    <property type="entry name" value="CYP11_CYP27_families"/>
</dbReference>
<evidence type="ECO:0000256" key="7">
    <source>
        <dbReference type="ARBA" id="ARBA00023033"/>
    </source>
</evidence>
<keyword evidence="7 9" id="KW-0503">Monooxygenase</keyword>
<organism evidence="10 11">
    <name type="scientific">Bugula neritina</name>
    <name type="common">Brown bryozoan</name>
    <name type="synonym">Sertularia neritina</name>
    <dbReference type="NCBI Taxonomy" id="10212"/>
    <lineage>
        <taxon>Eukaryota</taxon>
        <taxon>Metazoa</taxon>
        <taxon>Spiralia</taxon>
        <taxon>Lophotrochozoa</taxon>
        <taxon>Bryozoa</taxon>
        <taxon>Gymnolaemata</taxon>
        <taxon>Cheilostomatida</taxon>
        <taxon>Flustrina</taxon>
        <taxon>Buguloidea</taxon>
        <taxon>Bugulidae</taxon>
        <taxon>Bugula</taxon>
    </lineage>
</organism>
<evidence type="ECO:0000313" key="10">
    <source>
        <dbReference type="EMBL" id="KAF6032901.1"/>
    </source>
</evidence>
<dbReference type="GO" id="GO:0005506">
    <property type="term" value="F:iron ion binding"/>
    <property type="evidence" value="ECO:0007669"/>
    <property type="project" value="InterPro"/>
</dbReference>
<comment type="similarity">
    <text evidence="2 9">Belongs to the cytochrome P450 family.</text>
</comment>
<dbReference type="PROSITE" id="PS00086">
    <property type="entry name" value="CYTOCHROME_P450"/>
    <property type="match status" value="1"/>
</dbReference>
<dbReference type="GO" id="GO:0004497">
    <property type="term" value="F:monooxygenase activity"/>
    <property type="evidence" value="ECO:0007669"/>
    <property type="project" value="UniProtKB-KW"/>
</dbReference>
<dbReference type="PRINTS" id="PR00385">
    <property type="entry name" value="P450"/>
</dbReference>
<dbReference type="InterPro" id="IPR001128">
    <property type="entry name" value="Cyt_P450"/>
</dbReference>
<sequence>MKQKNFHIWYFAEIYFHFNCSALASKSIFLNCICMLLSKSSQSLTGTLSVNTEDLSAKPDVKTPITWGDLKGPRSFPIVGTAYKLMAKPDQLHMVIDDMVKEYGKVVKMKFGPTRSFGIACPKLMEEIVRREDPIPTRDAPLPWLEYLQSQKLPGGLLTSQGTEWERKRQAVRSVMLKPFAMQDFIVNQSAISNDLCTYLDSKKDEHNFVDNLSFHLYRFTFEDRYFTEKMLSKAIEGKPGSSPLTLSLISNSKLSNGDIECMLLEFLFGGVDTTSNTLGFLLYLLASHPDKQEKLRAEVKEVIKSGNGLDLNTIQNMRYLNSCIKETLRLYPALFINGRAISQSFTTKARNMEFKAGDNVMFFHYCMGRDKDLWYKSDQFIPERFDRDLSDADSPARQLVSIPFGFGTRGCIGKRIAELTLSLGVMKILSQYMLTTDDRHSFLPVTRALLTPGQQIPVRFNKYQ</sequence>
<dbReference type="EMBL" id="VXIV02001468">
    <property type="protein sequence ID" value="KAF6032901.1"/>
    <property type="molecule type" value="Genomic_DNA"/>
</dbReference>
<dbReference type="GO" id="GO:0016705">
    <property type="term" value="F:oxidoreductase activity, acting on paired donors, with incorporation or reduction of molecular oxygen"/>
    <property type="evidence" value="ECO:0007669"/>
    <property type="project" value="InterPro"/>
</dbReference>
<dbReference type="PANTHER" id="PTHR24279:SF120">
    <property type="entry name" value="CYTOCHROME P450"/>
    <property type="match status" value="1"/>
</dbReference>
<protein>
    <submittedName>
        <fullName evidence="10">CYP315A1</fullName>
    </submittedName>
</protein>